<dbReference type="Proteomes" id="UP000028980">
    <property type="component" value="Unassembled WGS sequence"/>
</dbReference>
<evidence type="ECO:0000313" key="1">
    <source>
        <dbReference type="EMBL" id="GAK77764.1"/>
    </source>
</evidence>
<protein>
    <submittedName>
        <fullName evidence="1">Uncharacterized protein</fullName>
    </submittedName>
</protein>
<reference evidence="1 2" key="1">
    <citation type="journal article" date="2014" name="Genome Announc.">
        <title>Draft Genome Sequences of Marine Flavobacterium Nonlabens Strains NR17, NR24, NR27, NR32, NR33, and Ara13.</title>
        <authorList>
            <person name="Nakanishi M."/>
            <person name="Meirelles P."/>
            <person name="Suzuki R."/>
            <person name="Takatani N."/>
            <person name="Mino S."/>
            <person name="Suda W."/>
            <person name="Oshima K."/>
            <person name="Hattori M."/>
            <person name="Ohkuma M."/>
            <person name="Hosokawa M."/>
            <person name="Miyashita K."/>
            <person name="Thompson F.L."/>
            <person name="Niwa A."/>
            <person name="Sawabe T."/>
            <person name="Sawabe T."/>
        </authorList>
    </citation>
    <scope>NUCLEOTIDE SEQUENCE [LARGE SCALE GENOMIC DNA]</scope>
    <source>
        <strain evidence="2">JCM19296</strain>
    </source>
</reference>
<dbReference type="EMBL" id="BBLG01000012">
    <property type="protein sequence ID" value="GAK77764.1"/>
    <property type="molecule type" value="Genomic_DNA"/>
</dbReference>
<dbReference type="AlphaFoldDB" id="A0A081DFR8"/>
<organism evidence="1 2">
    <name type="scientific">Nonlabens ulvanivorans</name>
    <name type="common">Persicivirga ulvanivorans</name>
    <dbReference type="NCBI Taxonomy" id="906888"/>
    <lineage>
        <taxon>Bacteria</taxon>
        <taxon>Pseudomonadati</taxon>
        <taxon>Bacteroidota</taxon>
        <taxon>Flavobacteriia</taxon>
        <taxon>Flavobacteriales</taxon>
        <taxon>Flavobacteriaceae</taxon>
        <taxon>Nonlabens</taxon>
    </lineage>
</organism>
<sequence>MMYGKYRCFLHAFAKANPTILICFIQNKSSIIYDFTAFFKRIIK</sequence>
<name>A0A081DFR8_NONUL</name>
<gene>
    <name evidence="1" type="ORF">JCM19296_3373</name>
</gene>
<comment type="caution">
    <text evidence="1">The sequence shown here is derived from an EMBL/GenBank/DDBJ whole genome shotgun (WGS) entry which is preliminary data.</text>
</comment>
<evidence type="ECO:0000313" key="2">
    <source>
        <dbReference type="Proteomes" id="UP000028980"/>
    </source>
</evidence>
<accession>A0A081DFR8</accession>
<proteinExistence type="predicted"/>